<feature type="transmembrane region" description="Helical" evidence="10">
    <location>
        <begin position="388"/>
        <end position="411"/>
    </location>
</feature>
<evidence type="ECO:0000313" key="12">
    <source>
        <dbReference type="EMBL" id="BEI92476.1"/>
    </source>
</evidence>
<evidence type="ECO:0000256" key="5">
    <source>
        <dbReference type="ARBA" id="ARBA00022692"/>
    </source>
</evidence>
<comment type="similarity">
    <text evidence="3 10">Belongs to the PRM1 family.</text>
</comment>
<dbReference type="PANTHER" id="PTHR31030:SF1">
    <property type="entry name" value="PLASMA MEMBRANE FUSION PROTEIN PRM1"/>
    <property type="match status" value="1"/>
</dbReference>
<keyword evidence="13" id="KW-1185">Reference proteome</keyword>
<sequence>MPPHTDDEGERDELKPFLGLAPRLWLTAFNPGFLPLIFTIASVAATRKSTNELAAQLKSSVLDACAQVAAGAGTLQALPRYLAMQTNAEVLRASRATVLAVGKALMDCITVIEVVLNFIVDTYRSLLLCTIQLVVQGSLELLISAVQTISDSVTSSLNSIRSSIQDDIGKMNNIIQSAVSGINRVTSLVSVDLSVPSIDIPSLNFLANVTIPTGFEDSLLRLNDSLPTMNELRDKMNALINTPFEVLKAEINETRLEIAGRLNASTFPVPTLQTLSQDGGLRDELCGDLDMGFIDDTAAALHKLGGIAIGLMVLALLLGWGVLAFYQWQRWRALKDTVAAVEAEWRHQTPNPWTTVAVVDAPLIERYAVPLMNKARLKPRTRNNVRWLLSYLSHPTCLTLLIMSVVGLIAIQAQIAALHSLKAAAQARATESIGATTSGLSARLNGLLANASSSYAEDMNNALAKIETSINEDMFGHWVNGTATNLNATLVEFYDDVEHLIKTAFDGTPLFRPINGFVYCILGSKIDSLEKALTWVREHAHIDLPTIPADVLQLSPESTAELAGPVTAAAVGGKDPDSGAVGKLVKHFEDALRAQQLVYGLLLGVYAVVALVGLLVVLWHSGGREWVGRRRSGGSDETQPPNGSFIPSPLYQAYSSEEKDHLTVPAAEGSHSGSLRALAAPGAAFLGMRGYVSSPTPDAPAPMGKNAHPWKELDSSDDTHENEGFWITRAVHGRRVHSPALPESEIGSRHPTRGPTPEKVGARLSPSLGLSMPSRSPSPSAIQVTPVHHTPPSLPTDSPASIQITPPRMKQLPTPAWKTRDEVDALGDATSTSTPTPERAGTPGSRTPFGTPSGTRPMPHASPGRLGALLQQLNEQRQRRAEEARIDPYYSSKPGREELAEETGRAL</sequence>
<evidence type="ECO:0000256" key="2">
    <source>
        <dbReference type="ARBA" id="ARBA00004651"/>
    </source>
</evidence>
<feature type="compositionally biased region" description="Basic and acidic residues" evidence="11">
    <location>
        <begin position="894"/>
        <end position="907"/>
    </location>
</feature>
<reference evidence="12" key="1">
    <citation type="journal article" date="2023" name="BMC Genomics">
        <title>Chromosome-level genome assemblies of Cutaneotrichosporon spp. (Trichosporonales, Basidiomycota) reveal imbalanced evolution between nucleotide sequences and chromosome synteny.</title>
        <authorList>
            <person name="Kobayashi Y."/>
            <person name="Kayamori A."/>
            <person name="Aoki K."/>
            <person name="Shiwa Y."/>
            <person name="Matsutani M."/>
            <person name="Fujita N."/>
            <person name="Sugita T."/>
            <person name="Iwasaki W."/>
            <person name="Tanaka N."/>
            <person name="Takashima M."/>
        </authorList>
    </citation>
    <scope>NUCLEOTIDE SEQUENCE</scope>
    <source>
        <strain evidence="12">HIS019</strain>
    </source>
</reference>
<keyword evidence="7 10" id="KW-1133">Transmembrane helix</keyword>
<evidence type="ECO:0000313" key="13">
    <source>
        <dbReference type="Proteomes" id="UP001233271"/>
    </source>
</evidence>
<feature type="region of interest" description="Disordered" evidence="11">
    <location>
        <begin position="739"/>
        <end position="907"/>
    </location>
</feature>
<evidence type="ECO:0000256" key="11">
    <source>
        <dbReference type="SAM" id="MobiDB-lite"/>
    </source>
</evidence>
<evidence type="ECO:0000256" key="10">
    <source>
        <dbReference type="RuleBase" id="RU366035"/>
    </source>
</evidence>
<feature type="transmembrane region" description="Helical" evidence="10">
    <location>
        <begin position="597"/>
        <end position="621"/>
    </location>
</feature>
<evidence type="ECO:0000256" key="1">
    <source>
        <dbReference type="ARBA" id="ARBA00002512"/>
    </source>
</evidence>
<keyword evidence="4 10" id="KW-1003">Cell membrane</keyword>
<keyword evidence="8 10" id="KW-0472">Membrane</keyword>
<evidence type="ECO:0000256" key="8">
    <source>
        <dbReference type="ARBA" id="ARBA00023136"/>
    </source>
</evidence>
<evidence type="ECO:0000256" key="9">
    <source>
        <dbReference type="ARBA" id="ARBA00023180"/>
    </source>
</evidence>
<feature type="compositionally biased region" description="Polar residues" evidence="11">
    <location>
        <begin position="795"/>
        <end position="804"/>
    </location>
</feature>
<dbReference type="GeneID" id="85496346"/>
<dbReference type="AlphaFoldDB" id="A0AA48QWL3"/>
<dbReference type="Proteomes" id="UP001233271">
    <property type="component" value="Chromosome 5"/>
</dbReference>
<keyword evidence="5 10" id="KW-0812">Transmembrane</keyword>
<comment type="function">
    <text evidence="1 10">Involved in cell fusion during mating by stabilizing the plasma membrane fusion event.</text>
</comment>
<keyword evidence="6 10" id="KW-0184">Conjugation</keyword>
<dbReference type="RefSeq" id="XP_060457741.1">
    <property type="nucleotide sequence ID" value="XM_060601226.1"/>
</dbReference>
<evidence type="ECO:0000256" key="6">
    <source>
        <dbReference type="ARBA" id="ARBA00022971"/>
    </source>
</evidence>
<feature type="transmembrane region" description="Helical" evidence="10">
    <location>
        <begin position="304"/>
        <end position="326"/>
    </location>
</feature>
<dbReference type="GO" id="GO:0032220">
    <property type="term" value="P:plasma membrane fusion involved in cytogamy"/>
    <property type="evidence" value="ECO:0007669"/>
    <property type="project" value="TreeGrafter"/>
</dbReference>
<gene>
    <name evidence="12" type="primary">PRM1</name>
    <name evidence="12" type="ORF">CcaverHIS019_0501040</name>
</gene>
<dbReference type="EMBL" id="AP028216">
    <property type="protein sequence ID" value="BEI92476.1"/>
    <property type="molecule type" value="Genomic_DNA"/>
</dbReference>
<name>A0AA48QWL3_9TREE</name>
<protein>
    <recommendedName>
        <fullName evidence="10">Plasma membrane fusion protein PRM1</fullName>
    </recommendedName>
</protein>
<feature type="compositionally biased region" description="Basic and acidic residues" evidence="11">
    <location>
        <begin position="876"/>
        <end position="886"/>
    </location>
</feature>
<dbReference type="PANTHER" id="PTHR31030">
    <property type="entry name" value="PLASMA MEMBRANE FUSION PROTEIN PRM1"/>
    <property type="match status" value="1"/>
</dbReference>
<evidence type="ECO:0000256" key="7">
    <source>
        <dbReference type="ARBA" id="ARBA00022989"/>
    </source>
</evidence>
<accession>A0AA48QWL3</accession>
<keyword evidence="9" id="KW-0325">Glycoprotein</keyword>
<feature type="compositionally biased region" description="Polar residues" evidence="11">
    <location>
        <begin position="773"/>
        <end position="783"/>
    </location>
</feature>
<proteinExistence type="inferred from homology"/>
<dbReference type="InterPro" id="IPR026777">
    <property type="entry name" value="PRM1"/>
</dbReference>
<dbReference type="KEGG" id="ccac:CcaHIS019_0501040"/>
<comment type="subcellular location">
    <subcellularLocation>
        <location evidence="2 10">Cell membrane</location>
        <topology evidence="2 10">Multi-pass membrane protein</topology>
    </subcellularLocation>
</comment>
<organism evidence="12 13">
    <name type="scientific">Cutaneotrichosporon cavernicola</name>
    <dbReference type="NCBI Taxonomy" id="279322"/>
    <lineage>
        <taxon>Eukaryota</taxon>
        <taxon>Fungi</taxon>
        <taxon>Dikarya</taxon>
        <taxon>Basidiomycota</taxon>
        <taxon>Agaricomycotina</taxon>
        <taxon>Tremellomycetes</taxon>
        <taxon>Trichosporonales</taxon>
        <taxon>Trichosporonaceae</taxon>
        <taxon>Cutaneotrichosporon</taxon>
    </lineage>
</organism>
<dbReference type="GO" id="GO:0005886">
    <property type="term" value="C:plasma membrane"/>
    <property type="evidence" value="ECO:0007669"/>
    <property type="project" value="UniProtKB-SubCell"/>
</dbReference>
<comment type="caution">
    <text evidence="10">Lacks conserved residue(s) required for the propagation of feature annotation.</text>
</comment>
<feature type="compositionally biased region" description="Polar residues" evidence="11">
    <location>
        <begin position="844"/>
        <end position="854"/>
    </location>
</feature>
<evidence type="ECO:0000256" key="4">
    <source>
        <dbReference type="ARBA" id="ARBA00022475"/>
    </source>
</evidence>
<evidence type="ECO:0000256" key="3">
    <source>
        <dbReference type="ARBA" id="ARBA00010780"/>
    </source>
</evidence>
<dbReference type="GO" id="GO:0043332">
    <property type="term" value="C:mating projection tip"/>
    <property type="evidence" value="ECO:0007669"/>
    <property type="project" value="UniProtKB-UniRule"/>
</dbReference>